<dbReference type="Gene3D" id="1.10.287.130">
    <property type="match status" value="1"/>
</dbReference>
<protein>
    <recommendedName>
        <fullName evidence="2">histidine kinase</fullName>
        <ecNumber evidence="2">2.7.13.3</ecNumber>
    </recommendedName>
</protein>
<dbReference type="PRINTS" id="PR00344">
    <property type="entry name" value="BCTRLSENSOR"/>
</dbReference>
<dbReference type="KEGG" id="tee:Tel_05630"/>
<dbReference type="InterPro" id="IPR050736">
    <property type="entry name" value="Sensor_HK_Regulatory"/>
</dbReference>
<comment type="catalytic activity">
    <reaction evidence="1">
        <text>ATP + protein L-histidine = ADP + protein N-phospho-L-histidine.</text>
        <dbReference type="EC" id="2.7.13.3"/>
    </reaction>
</comment>
<dbReference type="SUPFAM" id="SSF55785">
    <property type="entry name" value="PYP-like sensor domain (PAS domain)"/>
    <property type="match status" value="1"/>
</dbReference>
<sequence length="377" mass="40494">MSEALLCSYHELEHQVERLNRELARRDADAAPGLASRLRNMLDALPGAVVVLNGRGVVQLANLAALDMLGEPLEGIQWRGVIQRAFAPRADDGHDISLKDGRRVSIVTNSLGREPGQILLITDVTDKRALQDKLGRFQRLSAMGQMAASLAHQIRTPTASALLYLSNLSRQRDNPAAIAKYSAKLRAQLQHIEAMVSDMLVYASGSSTLQTTRFSLTMLCQAVVQGVQGQFDQNGVSLTLENQAPELELSGNLDAMKGALINLLMNSMHAAGQAPLHVVLRLAQQDADTVCISVTDNGVGIPADIQANIFDPFFTTRPQGTGLGLAVVKSVVDKQGGRIELVSTQGQGTEVTLALPLQPDGNDGHTQPYNMQAEVGL</sequence>
<dbReference type="InterPro" id="IPR003594">
    <property type="entry name" value="HATPase_dom"/>
</dbReference>
<dbReference type="InterPro" id="IPR004358">
    <property type="entry name" value="Sig_transdc_His_kin-like_C"/>
</dbReference>
<dbReference type="Pfam" id="PF13188">
    <property type="entry name" value="PAS_8"/>
    <property type="match status" value="1"/>
</dbReference>
<dbReference type="SMART" id="SM00388">
    <property type="entry name" value="HisKA"/>
    <property type="match status" value="1"/>
</dbReference>
<accession>A0A0S2TBZ6</accession>
<dbReference type="InterPro" id="IPR000014">
    <property type="entry name" value="PAS"/>
</dbReference>
<dbReference type="Pfam" id="PF00512">
    <property type="entry name" value="HisKA"/>
    <property type="match status" value="1"/>
</dbReference>
<evidence type="ECO:0000256" key="1">
    <source>
        <dbReference type="ARBA" id="ARBA00000085"/>
    </source>
</evidence>
<dbReference type="PROSITE" id="PS50109">
    <property type="entry name" value="HIS_KIN"/>
    <property type="match status" value="1"/>
</dbReference>
<dbReference type="PANTHER" id="PTHR43711:SF28">
    <property type="entry name" value="SENSOR HISTIDINE KINASE YXDK"/>
    <property type="match status" value="1"/>
</dbReference>
<reference evidence="9" key="1">
    <citation type="submission" date="2015-10" db="EMBL/GenBank/DDBJ databases">
        <title>Description of Candidatus Tenderia electrophaga gen. nov, sp. nov., an Uncultivated Electroautotroph from a Biocathode Enrichment.</title>
        <authorList>
            <person name="Eddie B.J."/>
            <person name="Malanoski A.P."/>
            <person name="Wang Z."/>
            <person name="Hall R.J."/>
            <person name="Oh S.D."/>
            <person name="Heiner C."/>
            <person name="Lin B."/>
            <person name="Strycharz-Glaven S.M."/>
        </authorList>
    </citation>
    <scope>NUCLEOTIDE SEQUENCE [LARGE SCALE GENOMIC DNA]</scope>
    <source>
        <strain evidence="9">NRL1</strain>
    </source>
</reference>
<evidence type="ECO:0000313" key="9">
    <source>
        <dbReference type="EMBL" id="ALP52670.1"/>
    </source>
</evidence>
<evidence type="ECO:0000256" key="3">
    <source>
        <dbReference type="ARBA" id="ARBA00022553"/>
    </source>
</evidence>
<dbReference type="SMART" id="SM00387">
    <property type="entry name" value="HATPase_c"/>
    <property type="match status" value="1"/>
</dbReference>
<keyword evidence="6" id="KW-0902">Two-component regulatory system</keyword>
<dbReference type="Proteomes" id="UP000055136">
    <property type="component" value="Chromosome"/>
</dbReference>
<keyword evidence="4" id="KW-0808">Transferase</keyword>
<dbReference type="SUPFAM" id="SSF55874">
    <property type="entry name" value="ATPase domain of HSP90 chaperone/DNA topoisomerase II/histidine kinase"/>
    <property type="match status" value="1"/>
</dbReference>
<name>A0A0S2TBZ6_9GAMM</name>
<keyword evidence="7" id="KW-0175">Coiled coil</keyword>
<evidence type="ECO:0000256" key="6">
    <source>
        <dbReference type="ARBA" id="ARBA00023012"/>
    </source>
</evidence>
<proteinExistence type="predicted"/>
<feature type="domain" description="Histidine kinase" evidence="8">
    <location>
        <begin position="149"/>
        <end position="359"/>
    </location>
</feature>
<dbReference type="InterPro" id="IPR005467">
    <property type="entry name" value="His_kinase_dom"/>
</dbReference>
<dbReference type="InterPro" id="IPR035965">
    <property type="entry name" value="PAS-like_dom_sf"/>
</dbReference>
<dbReference type="EMBL" id="CP013099">
    <property type="protein sequence ID" value="ALP52670.1"/>
    <property type="molecule type" value="Genomic_DNA"/>
</dbReference>
<dbReference type="InterPro" id="IPR036097">
    <property type="entry name" value="HisK_dim/P_sf"/>
</dbReference>
<dbReference type="PANTHER" id="PTHR43711">
    <property type="entry name" value="TWO-COMPONENT HISTIDINE KINASE"/>
    <property type="match status" value="1"/>
</dbReference>
<evidence type="ECO:0000259" key="8">
    <source>
        <dbReference type="PROSITE" id="PS50109"/>
    </source>
</evidence>
<dbReference type="SUPFAM" id="SSF47384">
    <property type="entry name" value="Homodimeric domain of signal transducing histidine kinase"/>
    <property type="match status" value="1"/>
</dbReference>
<dbReference type="AlphaFoldDB" id="A0A0S2TBZ6"/>
<dbReference type="EC" id="2.7.13.3" evidence="2"/>
<dbReference type="SMART" id="SM00091">
    <property type="entry name" value="PAS"/>
    <property type="match status" value="1"/>
</dbReference>
<feature type="coiled-coil region" evidence="7">
    <location>
        <begin position="2"/>
        <end position="29"/>
    </location>
</feature>
<gene>
    <name evidence="9" type="ORF">Tel_05630</name>
</gene>
<dbReference type="GO" id="GO:0000155">
    <property type="term" value="F:phosphorelay sensor kinase activity"/>
    <property type="evidence" value="ECO:0007669"/>
    <property type="project" value="InterPro"/>
</dbReference>
<evidence type="ECO:0000256" key="2">
    <source>
        <dbReference type="ARBA" id="ARBA00012438"/>
    </source>
</evidence>
<dbReference type="CDD" id="cd00082">
    <property type="entry name" value="HisKA"/>
    <property type="match status" value="1"/>
</dbReference>
<organism evidence="9 10">
    <name type="scientific">Candidatus Tenderia electrophaga</name>
    <dbReference type="NCBI Taxonomy" id="1748243"/>
    <lineage>
        <taxon>Bacteria</taxon>
        <taxon>Pseudomonadati</taxon>
        <taxon>Pseudomonadota</taxon>
        <taxon>Gammaproteobacteria</taxon>
        <taxon>Candidatus Tenderiales</taxon>
        <taxon>Candidatus Tenderiaceae</taxon>
        <taxon>Candidatus Tenderia</taxon>
    </lineage>
</organism>
<evidence type="ECO:0000313" key="10">
    <source>
        <dbReference type="Proteomes" id="UP000055136"/>
    </source>
</evidence>
<dbReference type="Pfam" id="PF02518">
    <property type="entry name" value="HATPase_c"/>
    <property type="match status" value="1"/>
</dbReference>
<dbReference type="Gene3D" id="3.30.565.10">
    <property type="entry name" value="Histidine kinase-like ATPase, C-terminal domain"/>
    <property type="match status" value="1"/>
</dbReference>
<dbReference type="CDD" id="cd00075">
    <property type="entry name" value="HATPase"/>
    <property type="match status" value="1"/>
</dbReference>
<evidence type="ECO:0000256" key="7">
    <source>
        <dbReference type="SAM" id="Coils"/>
    </source>
</evidence>
<keyword evidence="5" id="KW-0418">Kinase</keyword>
<evidence type="ECO:0000256" key="5">
    <source>
        <dbReference type="ARBA" id="ARBA00022777"/>
    </source>
</evidence>
<dbReference type="STRING" id="1748243.Tel_05630"/>
<keyword evidence="3" id="KW-0597">Phosphoprotein</keyword>
<keyword evidence="10" id="KW-1185">Reference proteome</keyword>
<evidence type="ECO:0000256" key="4">
    <source>
        <dbReference type="ARBA" id="ARBA00022679"/>
    </source>
</evidence>
<dbReference type="InterPro" id="IPR036890">
    <property type="entry name" value="HATPase_C_sf"/>
</dbReference>
<dbReference type="InterPro" id="IPR003661">
    <property type="entry name" value="HisK_dim/P_dom"/>
</dbReference>